<proteinExistence type="predicted"/>
<evidence type="ECO:0008006" key="5">
    <source>
        <dbReference type="Google" id="ProtNLM"/>
    </source>
</evidence>
<keyword evidence="2" id="KW-0472">Membrane</keyword>
<feature type="region of interest" description="Disordered" evidence="1">
    <location>
        <begin position="568"/>
        <end position="587"/>
    </location>
</feature>
<feature type="transmembrane region" description="Helical" evidence="2">
    <location>
        <begin position="6"/>
        <end position="29"/>
    </location>
</feature>
<keyword evidence="2" id="KW-1133">Transmembrane helix</keyword>
<dbReference type="OrthoDB" id="6369020at2759"/>
<evidence type="ECO:0000313" key="3">
    <source>
        <dbReference type="EMBL" id="CAH0549068.1"/>
    </source>
</evidence>
<evidence type="ECO:0000256" key="2">
    <source>
        <dbReference type="SAM" id="Phobius"/>
    </source>
</evidence>
<keyword evidence="4" id="KW-1185">Reference proteome</keyword>
<dbReference type="AlphaFoldDB" id="A0A9P0AV41"/>
<dbReference type="Gene3D" id="1.20.1070.10">
    <property type="entry name" value="Rhodopsin 7-helix transmembrane proteins"/>
    <property type="match status" value="1"/>
</dbReference>
<feature type="transmembrane region" description="Helical" evidence="2">
    <location>
        <begin position="291"/>
        <end position="312"/>
    </location>
</feature>
<protein>
    <recommendedName>
        <fullName evidence="5">G-protein coupled receptors family 1 profile domain-containing protein</fullName>
    </recommendedName>
</protein>
<name>A0A9P0AV41_BRAAE</name>
<evidence type="ECO:0000313" key="4">
    <source>
        <dbReference type="Proteomes" id="UP001154078"/>
    </source>
</evidence>
<feature type="transmembrane region" description="Helical" evidence="2">
    <location>
        <begin position="177"/>
        <end position="201"/>
    </location>
</feature>
<feature type="transmembrane region" description="Helical" evidence="2">
    <location>
        <begin position="78"/>
        <end position="103"/>
    </location>
</feature>
<feature type="transmembrane region" description="Helical" evidence="2">
    <location>
        <begin position="41"/>
        <end position="66"/>
    </location>
</feature>
<gene>
    <name evidence="3" type="ORF">MELIAE_LOCUS2360</name>
</gene>
<keyword evidence="2" id="KW-0812">Transmembrane</keyword>
<sequence length="798" mass="91976">MIRYTNLQVVTLIAPAVVSVLLIWTVAIFHKNRKKWGPHDIPVVSLMVLSVLRNICVLTYLLFVTLNEQVFDVDYCGIVVWLFNSVHTFQASILTTIAVIGLFSSKLHRKKQNLRQFLTTTHIVYHLFCLTTLCACVGVAAILAKNRESKSAIFQNVTVFNSFNPCSFLPFELDIKFNIFILVLHITLFTISFGSFVLICYHHFKSKTSTFDYLKKSNSDLSDLSLPNFENKSYYDTYTVQNKQNPAWTSDMSNISTTVSSTNSRRPCISKKQYETIENWNRTGLETIHPILIVCYLFYHLPLMVLCIYPKLIHPYSVSGAALWLGLLQDLLMPIGLGIVDSRFCKWVASAYKCTQTNSEEKLPHVGVDGKFRPFGGSQPQSLEVNGIQERSSRGFQTIEHRFPITTGTLYTSIDGNNRLPVIQNYRRQNREQLGIRPISAHEPLKTASNVSLHHSAHLKRPHEFDKGLKCSNCEANLCPSHSDLHHLSHKQINYVEPSVNRQIQRRLSVEDVSRNNVNVIKVSNGDLSRVNSRKLSKSQDNIRSNVVTTNNNVLRISQRNIHVHSRDYYHSSESDEDYSSDNQNNNFDSTSSCNSITTEANCDFEFYHKEDLLHGDKNQRQARKTQQDNLQSYCDMHNNDQDYFSISSHPIMSSFKPNEYKMMMQQQGKDSNLKQNTTNDNLLNFKIKRSNSKRSLENFQMFIETDVNRNENKNPLFENNDNLNLKRSNSYMTLEDCRNVVKSDKPCFHLKNKSIECIPIQRTLYYEDFRDCKKFSNNNKYIGSVPDFKKVFISEFI</sequence>
<accession>A0A9P0AV41</accession>
<dbReference type="EMBL" id="OV121141">
    <property type="protein sequence ID" value="CAH0549068.1"/>
    <property type="molecule type" value="Genomic_DNA"/>
</dbReference>
<dbReference type="Proteomes" id="UP001154078">
    <property type="component" value="Chromosome 10"/>
</dbReference>
<feature type="transmembrane region" description="Helical" evidence="2">
    <location>
        <begin position="123"/>
        <end position="144"/>
    </location>
</feature>
<organism evidence="3 4">
    <name type="scientific">Brassicogethes aeneus</name>
    <name type="common">Rape pollen beetle</name>
    <name type="synonym">Meligethes aeneus</name>
    <dbReference type="NCBI Taxonomy" id="1431903"/>
    <lineage>
        <taxon>Eukaryota</taxon>
        <taxon>Metazoa</taxon>
        <taxon>Ecdysozoa</taxon>
        <taxon>Arthropoda</taxon>
        <taxon>Hexapoda</taxon>
        <taxon>Insecta</taxon>
        <taxon>Pterygota</taxon>
        <taxon>Neoptera</taxon>
        <taxon>Endopterygota</taxon>
        <taxon>Coleoptera</taxon>
        <taxon>Polyphaga</taxon>
        <taxon>Cucujiformia</taxon>
        <taxon>Nitidulidae</taxon>
        <taxon>Meligethinae</taxon>
        <taxon>Brassicogethes</taxon>
    </lineage>
</organism>
<reference evidence="3" key="1">
    <citation type="submission" date="2021-12" db="EMBL/GenBank/DDBJ databases">
        <authorList>
            <person name="King R."/>
        </authorList>
    </citation>
    <scope>NUCLEOTIDE SEQUENCE</scope>
</reference>
<evidence type="ECO:0000256" key="1">
    <source>
        <dbReference type="SAM" id="MobiDB-lite"/>
    </source>
</evidence>